<feature type="transmembrane region" description="Helical" evidence="1">
    <location>
        <begin position="100"/>
        <end position="120"/>
    </location>
</feature>
<accession>A0A2S8AEH0</accession>
<feature type="transmembrane region" description="Helical" evidence="1">
    <location>
        <begin position="266"/>
        <end position="286"/>
    </location>
</feature>
<protein>
    <recommendedName>
        <fullName evidence="4">Cytochrome oxidase subunit I profile domain-containing protein</fullName>
    </recommendedName>
</protein>
<keyword evidence="1" id="KW-1133">Transmembrane helix</keyword>
<evidence type="ECO:0000313" key="2">
    <source>
        <dbReference type="EMBL" id="PQL93499.1"/>
    </source>
</evidence>
<dbReference type="Proteomes" id="UP000238042">
    <property type="component" value="Unassembled WGS sequence"/>
</dbReference>
<feature type="transmembrane region" description="Helical" evidence="1">
    <location>
        <begin position="167"/>
        <end position="193"/>
    </location>
</feature>
<feature type="transmembrane region" description="Helical" evidence="1">
    <location>
        <begin position="341"/>
        <end position="365"/>
    </location>
</feature>
<gene>
    <name evidence="2" type="ORF">C4S77_04980</name>
</gene>
<evidence type="ECO:0000313" key="3">
    <source>
        <dbReference type="Proteomes" id="UP000238042"/>
    </source>
</evidence>
<feature type="transmembrane region" description="Helical" evidence="1">
    <location>
        <begin position="132"/>
        <end position="155"/>
    </location>
</feature>
<keyword evidence="1" id="KW-0472">Membrane</keyword>
<sequence>MKKSWLITSLSNLFIASCIGFLLRITQFYKISIPYGNFLHAHSHVALLGWLYLFFYIFIYWMYIPKTSKNKKRFTGCFWITQFSIIGMLFSFPIQGYAFFSILFSSLHIVCSYYFCWISWKNISHVYSIDNLYLKTALILMLFSTLGVWSLGAILPTLGKSSIAYPIAIQFFLHFQINGWFLFGIFSFIFKILKNYNSPIPKYSYLFYFFNLGTAILTFFLPISWHISSFIFYILNSIGLLFQLFSLFLFWKYIHPPLLVIFKKKSVFIYSLYILFILLFSVKIIFQNFQWIPEIAEHSYLIKNLTIGFIHLIVLGIYTLFLFILILTFISTKKINAFIKIGIIIFTIAFLLTDILLILQGAFLFMDWGNITGYFIIISWGSVLFPLGIILFIIGLCNKNIILLT</sequence>
<feature type="transmembrane region" description="Helical" evidence="1">
    <location>
        <begin position="371"/>
        <end position="397"/>
    </location>
</feature>
<evidence type="ECO:0008006" key="4">
    <source>
        <dbReference type="Google" id="ProtNLM"/>
    </source>
</evidence>
<keyword evidence="3" id="KW-1185">Reference proteome</keyword>
<dbReference type="RefSeq" id="WP_105246514.1">
    <property type="nucleotide sequence ID" value="NZ_PSZM01000034.1"/>
</dbReference>
<name>A0A2S8AEH0_9FLAO</name>
<reference evidence="2 3" key="1">
    <citation type="submission" date="2018-02" db="EMBL/GenBank/DDBJ databases">
        <title>Genome sequences of Apibacter spp., gut symbionts of Asian honey bees.</title>
        <authorList>
            <person name="Kwong W.K."/>
            <person name="Steele M.I."/>
            <person name="Moran N.A."/>
        </authorList>
    </citation>
    <scope>NUCLEOTIDE SEQUENCE [LARGE SCALE GENOMIC DNA]</scope>
    <source>
        <strain evidence="3">wkB301</strain>
    </source>
</reference>
<feature type="transmembrane region" description="Helical" evidence="1">
    <location>
        <begin position="231"/>
        <end position="254"/>
    </location>
</feature>
<dbReference type="OrthoDB" id="2827525at2"/>
<proteinExistence type="predicted"/>
<organism evidence="2 3">
    <name type="scientific">Apibacter adventoris</name>
    <dbReference type="NCBI Taxonomy" id="1679466"/>
    <lineage>
        <taxon>Bacteria</taxon>
        <taxon>Pseudomonadati</taxon>
        <taxon>Bacteroidota</taxon>
        <taxon>Flavobacteriia</taxon>
        <taxon>Flavobacteriales</taxon>
        <taxon>Weeksellaceae</taxon>
        <taxon>Apibacter</taxon>
    </lineage>
</organism>
<dbReference type="PROSITE" id="PS51257">
    <property type="entry name" value="PROKAR_LIPOPROTEIN"/>
    <property type="match status" value="1"/>
</dbReference>
<comment type="caution">
    <text evidence="2">The sequence shown here is derived from an EMBL/GenBank/DDBJ whole genome shotgun (WGS) entry which is preliminary data.</text>
</comment>
<keyword evidence="1" id="KW-0812">Transmembrane</keyword>
<evidence type="ECO:0000256" key="1">
    <source>
        <dbReference type="SAM" id="Phobius"/>
    </source>
</evidence>
<dbReference type="AlphaFoldDB" id="A0A2S8AEH0"/>
<feature type="transmembrane region" description="Helical" evidence="1">
    <location>
        <begin position="306"/>
        <end position="329"/>
    </location>
</feature>
<feature type="transmembrane region" description="Helical" evidence="1">
    <location>
        <begin position="76"/>
        <end position="94"/>
    </location>
</feature>
<dbReference type="EMBL" id="PSZM01000034">
    <property type="protein sequence ID" value="PQL93499.1"/>
    <property type="molecule type" value="Genomic_DNA"/>
</dbReference>
<feature type="transmembrane region" description="Helical" evidence="1">
    <location>
        <begin position="5"/>
        <end position="25"/>
    </location>
</feature>
<feature type="transmembrane region" description="Helical" evidence="1">
    <location>
        <begin position="45"/>
        <end position="64"/>
    </location>
</feature>
<feature type="transmembrane region" description="Helical" evidence="1">
    <location>
        <begin position="205"/>
        <end position="225"/>
    </location>
</feature>